<gene>
    <name evidence="1" type="ORF">FC83_GL002926</name>
</gene>
<keyword evidence="2" id="KW-1185">Reference proteome</keyword>
<accession>A0A0R1XTA3</accession>
<comment type="caution">
    <text evidence="1">The sequence shown here is derived from an EMBL/GenBank/DDBJ whole genome shotgun (WGS) entry which is preliminary data.</text>
</comment>
<dbReference type="Proteomes" id="UP000051236">
    <property type="component" value="Unassembled WGS sequence"/>
</dbReference>
<reference evidence="1 2" key="1">
    <citation type="journal article" date="2015" name="Genome Announc.">
        <title>Expanding the biotechnology potential of lactobacilli through comparative genomics of 213 strains and associated genera.</title>
        <authorList>
            <person name="Sun Z."/>
            <person name="Harris H.M."/>
            <person name="McCann A."/>
            <person name="Guo C."/>
            <person name="Argimon S."/>
            <person name="Zhang W."/>
            <person name="Yang X."/>
            <person name="Jeffery I.B."/>
            <person name="Cooney J.C."/>
            <person name="Kagawa T.F."/>
            <person name="Liu W."/>
            <person name="Song Y."/>
            <person name="Salvetti E."/>
            <person name="Wrobel A."/>
            <person name="Rasinkangas P."/>
            <person name="Parkhill J."/>
            <person name="Rea M.C."/>
            <person name="O'Sullivan O."/>
            <person name="Ritari J."/>
            <person name="Douillard F.P."/>
            <person name="Paul Ross R."/>
            <person name="Yang R."/>
            <person name="Briner A.E."/>
            <person name="Felis G.E."/>
            <person name="de Vos W.M."/>
            <person name="Barrangou R."/>
            <person name="Klaenhammer T.R."/>
            <person name="Caufield P.W."/>
            <person name="Cui Y."/>
            <person name="Zhang H."/>
            <person name="O'Toole P.W."/>
        </authorList>
    </citation>
    <scope>NUCLEOTIDE SEQUENCE [LARGE SCALE GENOMIC DNA]</scope>
    <source>
        <strain evidence="1 2">DSM 18527</strain>
    </source>
</reference>
<organism evidence="1 2">
    <name type="scientific">Agrilactobacillus composti DSM 18527 = JCM 14202</name>
    <dbReference type="NCBI Taxonomy" id="1423734"/>
    <lineage>
        <taxon>Bacteria</taxon>
        <taxon>Bacillati</taxon>
        <taxon>Bacillota</taxon>
        <taxon>Bacilli</taxon>
        <taxon>Lactobacillales</taxon>
        <taxon>Lactobacillaceae</taxon>
        <taxon>Agrilactobacillus</taxon>
    </lineage>
</organism>
<dbReference type="RefSeq" id="WP_035456370.1">
    <property type="nucleotide sequence ID" value="NZ_AZGA01000054.1"/>
</dbReference>
<dbReference type="EMBL" id="AZGA01000054">
    <property type="protein sequence ID" value="KRM33358.1"/>
    <property type="molecule type" value="Genomic_DNA"/>
</dbReference>
<evidence type="ECO:0000313" key="2">
    <source>
        <dbReference type="Proteomes" id="UP000051236"/>
    </source>
</evidence>
<protein>
    <submittedName>
        <fullName evidence="1">Uncharacterized protein</fullName>
    </submittedName>
</protein>
<dbReference type="AlphaFoldDB" id="A0A0R1XTA3"/>
<sequence length="183" mass="20926">MILNKNEILINLKNTKQFQIKYPDSSDQMVTLDRDIIFDNLLKYSDITNPIIDIVGIKTIFYGYEIKAFLKSKLFHIICRKNYLDITEVPDKQQAENEKQLFREYVARYEDDPALADCPISKSPFATPLARGIGYVSEPTAAIDPDLITDPASGEFVVNKTIDTLDQPIQMKDAIAKKKRYLS</sequence>
<evidence type="ECO:0000313" key="1">
    <source>
        <dbReference type="EMBL" id="KRM33358.1"/>
    </source>
</evidence>
<dbReference type="STRING" id="1423734.FC83_GL002926"/>
<name>A0A0R1XTA3_9LACO</name>
<proteinExistence type="predicted"/>
<dbReference type="PATRIC" id="fig|1423734.3.peg.2975"/>